<organism evidence="1 2">
    <name type="scientific">Paracoccus panacisoli</name>
    <dbReference type="NCBI Taxonomy" id="1510163"/>
    <lineage>
        <taxon>Bacteria</taxon>
        <taxon>Pseudomonadati</taxon>
        <taxon>Pseudomonadota</taxon>
        <taxon>Alphaproteobacteria</taxon>
        <taxon>Rhodobacterales</taxon>
        <taxon>Paracoccaceae</taxon>
        <taxon>Paracoccus</taxon>
    </lineage>
</organism>
<gene>
    <name evidence="1" type="ORF">ACFHYO_06600</name>
</gene>
<proteinExistence type="predicted"/>
<dbReference type="Proteomes" id="UP001589920">
    <property type="component" value="Unassembled WGS sequence"/>
</dbReference>
<evidence type="ECO:0000313" key="2">
    <source>
        <dbReference type="Proteomes" id="UP001589920"/>
    </source>
</evidence>
<keyword evidence="2" id="KW-1185">Reference proteome</keyword>
<accession>A0ABV6T3E5</accession>
<protein>
    <recommendedName>
        <fullName evidence="3">HEPN AbiU2-like domain-containing protein</fullName>
    </recommendedName>
</protein>
<dbReference type="RefSeq" id="WP_394319226.1">
    <property type="nucleotide sequence ID" value="NZ_JBHMQU010000025.1"/>
</dbReference>
<sequence>MNGPGVHHNLIAKDIGYFLQCVANLELTLDDVLCLANARRERLGKLLPKKYPNSVLEKIDVAAALSYHLDCPSFAAKDIFERILEGRHQLSHGAITHINPASDGYSLSIAKMGRPTREAGQQTMVRQTYSLSKSEIISFAQVLDETQDKLRALERAVFGAGDGWPTFLVLPYGDPLGVRQLAEKLK</sequence>
<evidence type="ECO:0008006" key="3">
    <source>
        <dbReference type="Google" id="ProtNLM"/>
    </source>
</evidence>
<dbReference type="EMBL" id="JBHMQU010000025">
    <property type="protein sequence ID" value="MFC0811782.1"/>
    <property type="molecule type" value="Genomic_DNA"/>
</dbReference>
<reference evidence="1 2" key="1">
    <citation type="submission" date="2024-09" db="EMBL/GenBank/DDBJ databases">
        <authorList>
            <person name="Sun Q."/>
            <person name="Mori K."/>
        </authorList>
    </citation>
    <scope>NUCLEOTIDE SEQUENCE [LARGE SCALE GENOMIC DNA]</scope>
    <source>
        <strain evidence="1 2">KCTC 42086</strain>
    </source>
</reference>
<name>A0ABV6T3E5_9RHOB</name>
<comment type="caution">
    <text evidence="1">The sequence shown here is derived from an EMBL/GenBank/DDBJ whole genome shotgun (WGS) entry which is preliminary data.</text>
</comment>
<evidence type="ECO:0000313" key="1">
    <source>
        <dbReference type="EMBL" id="MFC0811782.1"/>
    </source>
</evidence>